<dbReference type="InterPro" id="IPR027444">
    <property type="entry name" value="H-NS_C_dom"/>
</dbReference>
<keyword evidence="3" id="KW-0963">Cytoplasm</keyword>
<keyword evidence="4 8" id="KW-0238">DNA-binding</keyword>
<dbReference type="Gene3D" id="4.10.430.10">
    <property type="entry name" value="Histone-like protein H-NS, C-terminal domain"/>
    <property type="match status" value="1"/>
</dbReference>
<dbReference type="GO" id="GO:0003680">
    <property type="term" value="F:minor groove of adenine-thymine-rich DNA binding"/>
    <property type="evidence" value="ECO:0007669"/>
    <property type="project" value="TreeGrafter"/>
</dbReference>
<comment type="caution">
    <text evidence="8">The sequence shown here is derived from an EMBL/GenBank/DDBJ whole genome shotgun (WGS) entry which is preliminary data.</text>
</comment>
<dbReference type="GO" id="GO:0003681">
    <property type="term" value="F:bent DNA binding"/>
    <property type="evidence" value="ECO:0007669"/>
    <property type="project" value="TreeGrafter"/>
</dbReference>
<dbReference type="SMART" id="SM00528">
    <property type="entry name" value="HNS"/>
    <property type="match status" value="1"/>
</dbReference>
<feature type="region of interest" description="Disordered" evidence="6">
    <location>
        <begin position="52"/>
        <end position="111"/>
    </location>
</feature>
<evidence type="ECO:0000313" key="9">
    <source>
        <dbReference type="Proteomes" id="UP000245293"/>
    </source>
</evidence>
<protein>
    <submittedName>
        <fullName evidence="8">DNA-binding protein</fullName>
    </submittedName>
</protein>
<evidence type="ECO:0000256" key="5">
    <source>
        <dbReference type="SAM" id="Coils"/>
    </source>
</evidence>
<evidence type="ECO:0000256" key="1">
    <source>
        <dbReference type="ARBA" id="ARBA00004453"/>
    </source>
</evidence>
<dbReference type="RefSeq" id="WP_109387341.1">
    <property type="nucleotide sequence ID" value="NZ_QETF01000004.1"/>
</dbReference>
<name>A0A2V1P736_9RHOB</name>
<evidence type="ECO:0000256" key="6">
    <source>
        <dbReference type="SAM" id="MobiDB-lite"/>
    </source>
</evidence>
<evidence type="ECO:0000256" key="4">
    <source>
        <dbReference type="ARBA" id="ARBA00023125"/>
    </source>
</evidence>
<dbReference type="OrthoDB" id="5297879at2"/>
<dbReference type="GO" id="GO:0005829">
    <property type="term" value="C:cytosol"/>
    <property type="evidence" value="ECO:0007669"/>
    <property type="project" value="TreeGrafter"/>
</dbReference>
<keyword evidence="5" id="KW-0175">Coiled coil</keyword>
<feature type="domain" description="DNA-binding protein H-NS-like C-terminal" evidence="7">
    <location>
        <begin position="66"/>
        <end position="111"/>
    </location>
</feature>
<evidence type="ECO:0000313" key="8">
    <source>
        <dbReference type="EMBL" id="PWG17634.1"/>
    </source>
</evidence>
<dbReference type="GO" id="GO:0001217">
    <property type="term" value="F:DNA-binding transcription repressor activity"/>
    <property type="evidence" value="ECO:0007669"/>
    <property type="project" value="TreeGrafter"/>
</dbReference>
<comment type="similarity">
    <text evidence="2">Belongs to the histone-like protein H-NS family.</text>
</comment>
<organism evidence="8 9">
    <name type="scientific">Salibaculum griseiflavum</name>
    <dbReference type="NCBI Taxonomy" id="1914409"/>
    <lineage>
        <taxon>Bacteria</taxon>
        <taxon>Pseudomonadati</taxon>
        <taxon>Pseudomonadota</taxon>
        <taxon>Alphaproteobacteria</taxon>
        <taxon>Rhodobacterales</taxon>
        <taxon>Roseobacteraceae</taxon>
        <taxon>Salibaculum</taxon>
    </lineage>
</organism>
<dbReference type="GO" id="GO:0032993">
    <property type="term" value="C:protein-DNA complex"/>
    <property type="evidence" value="ECO:0007669"/>
    <property type="project" value="TreeGrafter"/>
</dbReference>
<dbReference type="InterPro" id="IPR037150">
    <property type="entry name" value="H-NS_C_dom_sf"/>
</dbReference>
<dbReference type="GO" id="GO:0000976">
    <property type="term" value="F:transcription cis-regulatory region binding"/>
    <property type="evidence" value="ECO:0007669"/>
    <property type="project" value="TreeGrafter"/>
</dbReference>
<dbReference type="Pfam" id="PF00816">
    <property type="entry name" value="Histone_HNS"/>
    <property type="match status" value="1"/>
</dbReference>
<feature type="coiled-coil region" evidence="5">
    <location>
        <begin position="6"/>
        <end position="42"/>
    </location>
</feature>
<sequence>MSTDLKTMTRKELEKLRRDVDKQIERLKKQDLKKAREAAEKAAASLGFSLDEVIGDGGKKPRASRGKAKSAGAPKYANPENPSQTWTGKGRQPQWYKDAIAAGKSPESMEL</sequence>
<dbReference type="GO" id="GO:0009295">
    <property type="term" value="C:nucleoid"/>
    <property type="evidence" value="ECO:0007669"/>
    <property type="project" value="UniProtKB-SubCell"/>
</dbReference>
<evidence type="ECO:0000256" key="3">
    <source>
        <dbReference type="ARBA" id="ARBA00022490"/>
    </source>
</evidence>
<evidence type="ECO:0000256" key="2">
    <source>
        <dbReference type="ARBA" id="ARBA00010610"/>
    </source>
</evidence>
<dbReference type="PANTHER" id="PTHR38097:SF2">
    <property type="entry name" value="DNA-BINDING PROTEIN STPA"/>
    <property type="match status" value="1"/>
</dbReference>
<proteinExistence type="inferred from homology"/>
<dbReference type="EMBL" id="QETF01000004">
    <property type="protein sequence ID" value="PWG17634.1"/>
    <property type="molecule type" value="Genomic_DNA"/>
</dbReference>
<gene>
    <name evidence="8" type="ORF">DFK10_05270</name>
</gene>
<dbReference type="SUPFAM" id="SSF81273">
    <property type="entry name" value="H-NS histone-like proteins"/>
    <property type="match status" value="1"/>
</dbReference>
<dbReference type="PANTHER" id="PTHR38097">
    <property type="match status" value="1"/>
</dbReference>
<accession>A0A2V1P736</accession>
<evidence type="ECO:0000259" key="7">
    <source>
        <dbReference type="SMART" id="SM00528"/>
    </source>
</evidence>
<keyword evidence="9" id="KW-1185">Reference proteome</keyword>
<dbReference type="AlphaFoldDB" id="A0A2V1P736"/>
<comment type="subcellular location">
    <subcellularLocation>
        <location evidence="1">Cytoplasm</location>
        <location evidence="1">Nucleoid</location>
    </subcellularLocation>
</comment>
<dbReference type="Proteomes" id="UP000245293">
    <property type="component" value="Unassembled WGS sequence"/>
</dbReference>
<reference evidence="9" key="1">
    <citation type="submission" date="2018-05" db="EMBL/GenBank/DDBJ databases">
        <authorList>
            <person name="Du Z."/>
            <person name="Wang X."/>
        </authorList>
    </citation>
    <scope>NUCLEOTIDE SEQUENCE [LARGE SCALE GENOMIC DNA]</scope>
    <source>
        <strain evidence="9">WDS4C29</strain>
    </source>
</reference>